<organism evidence="2 3">
    <name type="scientific">Shewanella litorisediminis</name>
    <dbReference type="NCBI Taxonomy" id="1173586"/>
    <lineage>
        <taxon>Bacteria</taxon>
        <taxon>Pseudomonadati</taxon>
        <taxon>Pseudomonadota</taxon>
        <taxon>Gammaproteobacteria</taxon>
        <taxon>Alteromonadales</taxon>
        <taxon>Shewanellaceae</taxon>
        <taxon>Shewanella</taxon>
    </lineage>
</organism>
<dbReference type="EMBL" id="CP069213">
    <property type="protein sequence ID" value="QRH03339.1"/>
    <property type="molecule type" value="Genomic_DNA"/>
</dbReference>
<accession>A0ABX7G7U5</accession>
<feature type="transmembrane region" description="Helical" evidence="1">
    <location>
        <begin position="97"/>
        <end position="118"/>
    </location>
</feature>
<keyword evidence="1" id="KW-1133">Transmembrane helix</keyword>
<protein>
    <submittedName>
        <fullName evidence="2">Uncharacterized protein</fullName>
    </submittedName>
</protein>
<feature type="transmembrane region" description="Helical" evidence="1">
    <location>
        <begin position="12"/>
        <end position="33"/>
    </location>
</feature>
<evidence type="ECO:0000256" key="1">
    <source>
        <dbReference type="SAM" id="Phobius"/>
    </source>
</evidence>
<name>A0ABX7G7U5_9GAMM</name>
<evidence type="ECO:0000313" key="2">
    <source>
        <dbReference type="EMBL" id="QRH03339.1"/>
    </source>
</evidence>
<keyword evidence="3" id="KW-1185">Reference proteome</keyword>
<gene>
    <name evidence="2" type="ORF">JQC75_08140</name>
</gene>
<sequence>MKVSPPEYKVIGLKAYFLTLSIIGILYLLAMLFMPEQKAFWTAMTKILWLVIFIFCTWSAINGKKSIATKQYPAPGTYVLSTWEVCKGDKAVTLGKYLYWLGSVMSVLSFIVVCYLIFVSG</sequence>
<keyword evidence="1" id="KW-0472">Membrane</keyword>
<keyword evidence="1" id="KW-0812">Transmembrane</keyword>
<proteinExistence type="predicted"/>
<reference evidence="2 3" key="1">
    <citation type="journal article" date="2012" name="Antonie Van Leeuwenhoek">
        <title>Shewanella litorisediminis sp. nov., a gammaproteobacterium isolated from a tidal flat sediment.</title>
        <authorList>
            <person name="Lee M.H."/>
            <person name="Yoon J.H."/>
        </authorList>
    </citation>
    <scope>NUCLEOTIDE SEQUENCE [LARGE SCALE GENOMIC DNA]</scope>
    <source>
        <strain evidence="2 3">SMK1-12</strain>
    </source>
</reference>
<dbReference type="RefSeq" id="WP_203326895.1">
    <property type="nucleotide sequence ID" value="NZ_CP069213.1"/>
</dbReference>
<dbReference type="Proteomes" id="UP000596252">
    <property type="component" value="Chromosome"/>
</dbReference>
<feature type="transmembrane region" description="Helical" evidence="1">
    <location>
        <begin position="39"/>
        <end position="61"/>
    </location>
</feature>
<evidence type="ECO:0000313" key="3">
    <source>
        <dbReference type="Proteomes" id="UP000596252"/>
    </source>
</evidence>